<accession>A0A318T702</accession>
<evidence type="ECO:0000259" key="2">
    <source>
        <dbReference type="SMART" id="SM00899"/>
    </source>
</evidence>
<keyword evidence="4" id="KW-1185">Reference proteome</keyword>
<dbReference type="Proteomes" id="UP000247454">
    <property type="component" value="Unassembled WGS sequence"/>
</dbReference>
<dbReference type="SMART" id="SM00899">
    <property type="entry name" value="FeoA"/>
    <property type="match status" value="1"/>
</dbReference>
<dbReference type="SUPFAM" id="SSF50037">
    <property type="entry name" value="C-terminal domain of transcriptional repressors"/>
    <property type="match status" value="1"/>
</dbReference>
<dbReference type="InterPro" id="IPR038157">
    <property type="entry name" value="FeoA_core_dom"/>
</dbReference>
<dbReference type="PANTHER" id="PTHR42954:SF2">
    <property type="entry name" value="FE(2+) TRANSPORT PROTEIN A"/>
    <property type="match status" value="1"/>
</dbReference>
<dbReference type="AlphaFoldDB" id="A0A318T702"/>
<dbReference type="InterPro" id="IPR052713">
    <property type="entry name" value="FeoA"/>
</dbReference>
<dbReference type="InterPro" id="IPR007167">
    <property type="entry name" value="Fe-transptr_FeoA-like"/>
</dbReference>
<dbReference type="Pfam" id="PF04023">
    <property type="entry name" value="FeoA"/>
    <property type="match status" value="1"/>
</dbReference>
<dbReference type="Gene3D" id="2.30.30.90">
    <property type="match status" value="1"/>
</dbReference>
<reference evidence="3 4" key="1">
    <citation type="submission" date="2018-06" db="EMBL/GenBank/DDBJ databases">
        <title>Genomic Encyclopedia of Type Strains, Phase III (KMG-III): the genomes of soil and plant-associated and newly described type strains.</title>
        <authorList>
            <person name="Whitman W."/>
        </authorList>
    </citation>
    <scope>NUCLEOTIDE SEQUENCE [LARGE SCALE GENOMIC DNA]</scope>
    <source>
        <strain evidence="3 4">ORS 1419</strain>
    </source>
</reference>
<dbReference type="GO" id="GO:0046914">
    <property type="term" value="F:transition metal ion binding"/>
    <property type="evidence" value="ECO:0007669"/>
    <property type="project" value="InterPro"/>
</dbReference>
<organism evidence="3 4">
    <name type="scientific">Phyllobacterium leguminum</name>
    <dbReference type="NCBI Taxonomy" id="314237"/>
    <lineage>
        <taxon>Bacteria</taxon>
        <taxon>Pseudomonadati</taxon>
        <taxon>Pseudomonadota</taxon>
        <taxon>Alphaproteobacteria</taxon>
        <taxon>Hyphomicrobiales</taxon>
        <taxon>Phyllobacteriaceae</taxon>
        <taxon>Phyllobacterium</taxon>
    </lineage>
</organism>
<feature type="domain" description="Ferrous iron transporter FeoA-like" evidence="2">
    <location>
        <begin position="7"/>
        <end position="88"/>
    </location>
</feature>
<comment type="caution">
    <text evidence="3">The sequence shown here is derived from an EMBL/GenBank/DDBJ whole genome shotgun (WGS) entry which is preliminary data.</text>
</comment>
<keyword evidence="1" id="KW-0408">Iron</keyword>
<proteinExistence type="predicted"/>
<name>A0A318T702_9HYPH</name>
<sequence length="93" mass="10194">MDRQELTPLGSAPRGYRGVIHRIEPSANTSSLPADEIERRLLELGFSEGAEVLVLHEGPIARDPIAVRVGCVVVALRRQEAMAILTHESPYHA</sequence>
<dbReference type="EMBL" id="QJTF01000002">
    <property type="protein sequence ID" value="PYE90171.1"/>
    <property type="molecule type" value="Genomic_DNA"/>
</dbReference>
<evidence type="ECO:0000313" key="4">
    <source>
        <dbReference type="Proteomes" id="UP000247454"/>
    </source>
</evidence>
<dbReference type="InterPro" id="IPR008988">
    <property type="entry name" value="Transcriptional_repressor_C"/>
</dbReference>
<protein>
    <submittedName>
        <fullName evidence="3">Ferrous iron transport protein A</fullName>
    </submittedName>
</protein>
<evidence type="ECO:0000256" key="1">
    <source>
        <dbReference type="ARBA" id="ARBA00023004"/>
    </source>
</evidence>
<dbReference type="RefSeq" id="WP_110748749.1">
    <property type="nucleotide sequence ID" value="NZ_QJTF01000002.1"/>
</dbReference>
<gene>
    <name evidence="3" type="ORF">C7477_102261</name>
</gene>
<dbReference type="PANTHER" id="PTHR42954">
    <property type="entry name" value="FE(2+) TRANSPORT PROTEIN A"/>
    <property type="match status" value="1"/>
</dbReference>
<evidence type="ECO:0000313" key="3">
    <source>
        <dbReference type="EMBL" id="PYE90171.1"/>
    </source>
</evidence>
<dbReference type="OrthoDB" id="7173531at2"/>